<sequence length="290" mass="32953">MVKNEKNLEYLQKLQTSLGFGEKLNAVLESAISRELPKFTLGISNILRPLESKDVNAPKTDYIQYGLNFNKQKDGDAYFLNTIDVTLHKTGELVPREQTFDIERDHRITALQAYKLLSGQSLEKDIYVRPQGAEADAKKSEKIKAWFKLQVDVKDAYGNHPLKVLRPEYGYQFENSLAKYPLKGLDNETAKSEGLQAMRNGNYWHTELSIGKKSIPVIVAANPVMKSIDIYDKNMKEIRDEDIWPEKAAARNNGEQTKTTTVKRQEAAENDISNSFEHAESEANNVTRGR</sequence>
<evidence type="ECO:0000313" key="3">
    <source>
        <dbReference type="Proteomes" id="UP000466586"/>
    </source>
</evidence>
<keyword evidence="3" id="KW-1185">Reference proteome</keyword>
<proteinExistence type="predicted"/>
<feature type="region of interest" description="Disordered" evidence="1">
    <location>
        <begin position="249"/>
        <end position="290"/>
    </location>
</feature>
<comment type="caution">
    <text evidence="2">The sequence shown here is derived from an EMBL/GenBank/DDBJ whole genome shotgun (WGS) entry which is preliminary data.</text>
</comment>
<accession>A0A7K1YC94</accession>
<dbReference type="Proteomes" id="UP000466586">
    <property type="component" value="Unassembled WGS sequence"/>
</dbReference>
<gene>
    <name evidence="2" type="ORF">GS399_13500</name>
</gene>
<dbReference type="RefSeq" id="WP_160845175.1">
    <property type="nucleotide sequence ID" value="NZ_WVHT01000006.1"/>
</dbReference>
<organism evidence="2 3">
    <name type="scientific">Hufsiella arboris</name>
    <dbReference type="NCBI Taxonomy" id="2695275"/>
    <lineage>
        <taxon>Bacteria</taxon>
        <taxon>Pseudomonadati</taxon>
        <taxon>Bacteroidota</taxon>
        <taxon>Sphingobacteriia</taxon>
        <taxon>Sphingobacteriales</taxon>
        <taxon>Sphingobacteriaceae</taxon>
        <taxon>Hufsiella</taxon>
    </lineage>
</organism>
<dbReference type="AlphaFoldDB" id="A0A7K1YC94"/>
<reference evidence="2 3" key="1">
    <citation type="submission" date="2019-11" db="EMBL/GenBank/DDBJ databases">
        <title>Pedobacter sp. HMF7647 Genome sequencing and assembly.</title>
        <authorList>
            <person name="Kang H."/>
            <person name="Kim H."/>
            <person name="Joh K."/>
        </authorList>
    </citation>
    <scope>NUCLEOTIDE SEQUENCE [LARGE SCALE GENOMIC DNA]</scope>
    <source>
        <strain evidence="2 3">HMF7647</strain>
    </source>
</reference>
<name>A0A7K1YC94_9SPHI</name>
<feature type="compositionally biased region" description="Polar residues" evidence="1">
    <location>
        <begin position="253"/>
        <end position="262"/>
    </location>
</feature>
<evidence type="ECO:0000256" key="1">
    <source>
        <dbReference type="SAM" id="MobiDB-lite"/>
    </source>
</evidence>
<dbReference type="EMBL" id="WVHT01000006">
    <property type="protein sequence ID" value="MXV51991.1"/>
    <property type="molecule type" value="Genomic_DNA"/>
</dbReference>
<feature type="compositionally biased region" description="Polar residues" evidence="1">
    <location>
        <begin position="271"/>
        <end position="290"/>
    </location>
</feature>
<protein>
    <submittedName>
        <fullName evidence="2">Uncharacterized protein</fullName>
    </submittedName>
</protein>
<evidence type="ECO:0000313" key="2">
    <source>
        <dbReference type="EMBL" id="MXV51991.1"/>
    </source>
</evidence>